<sequence>MLNRMTMKPALVAGFFVPDARPGIEIRVGPIDGGQGKHVNDPMGVSVQ</sequence>
<dbReference type="PATRIC" id="fig|1137280.3.peg.2952"/>
<keyword evidence="3" id="KW-1185">Reference proteome</keyword>
<gene>
    <name evidence="2" type="ORF">D777_03136</name>
</gene>
<dbReference type="Proteomes" id="UP000035057">
    <property type="component" value="Unassembled WGS sequence"/>
</dbReference>
<comment type="caution">
    <text evidence="2">The sequence shown here is derived from an EMBL/GenBank/DDBJ whole genome shotgun (WGS) entry which is preliminary data.</text>
</comment>
<organism evidence="2 3">
    <name type="scientific">Marinobacter nitratireducens</name>
    <dbReference type="NCBI Taxonomy" id="1137280"/>
    <lineage>
        <taxon>Bacteria</taxon>
        <taxon>Pseudomonadati</taxon>
        <taxon>Pseudomonadota</taxon>
        <taxon>Gammaproteobacteria</taxon>
        <taxon>Pseudomonadales</taxon>
        <taxon>Marinobacteraceae</taxon>
        <taxon>Marinobacter</taxon>
    </lineage>
</organism>
<evidence type="ECO:0000313" key="2">
    <source>
        <dbReference type="EMBL" id="KEF29960.1"/>
    </source>
</evidence>
<dbReference type="AlphaFoldDB" id="A0A072NA81"/>
<evidence type="ECO:0000313" key="3">
    <source>
        <dbReference type="Proteomes" id="UP000035057"/>
    </source>
</evidence>
<dbReference type="STRING" id="1137280.D777_03136"/>
<name>A0A072NA81_9GAMM</name>
<reference evidence="2 3" key="1">
    <citation type="submission" date="2012-12" db="EMBL/GenBank/DDBJ databases">
        <title>Genome assembly of Marinobacter sp. AK21.</title>
        <authorList>
            <person name="Khatri I."/>
            <person name="Kumar R."/>
            <person name="Vaidya B."/>
            <person name="Subramanian S."/>
            <person name="Pinnaka A."/>
        </authorList>
    </citation>
    <scope>NUCLEOTIDE SEQUENCE [LARGE SCALE GENOMIC DNA]</scope>
    <source>
        <strain evidence="2 3">AK21</strain>
    </source>
</reference>
<evidence type="ECO:0000256" key="1">
    <source>
        <dbReference type="SAM" id="MobiDB-lite"/>
    </source>
</evidence>
<feature type="region of interest" description="Disordered" evidence="1">
    <location>
        <begin position="28"/>
        <end position="48"/>
    </location>
</feature>
<proteinExistence type="predicted"/>
<accession>A0A072NA81</accession>
<protein>
    <submittedName>
        <fullName evidence="2">Uncharacterized protein</fullName>
    </submittedName>
</protein>
<dbReference type="EMBL" id="ANIE01000009">
    <property type="protein sequence ID" value="KEF29960.1"/>
    <property type="molecule type" value="Genomic_DNA"/>
</dbReference>